<feature type="transmembrane region" description="Helical" evidence="4">
    <location>
        <begin position="95"/>
        <end position="120"/>
    </location>
</feature>
<dbReference type="SUPFAM" id="SSF103473">
    <property type="entry name" value="MFS general substrate transporter"/>
    <property type="match status" value="1"/>
</dbReference>
<name>A0A178Y5K8_9HYPH</name>
<feature type="transmembrane region" description="Helical" evidence="4">
    <location>
        <begin position="132"/>
        <end position="157"/>
    </location>
</feature>
<feature type="transmembrane region" description="Helical" evidence="4">
    <location>
        <begin position="42"/>
        <end position="61"/>
    </location>
</feature>
<dbReference type="PROSITE" id="PS50850">
    <property type="entry name" value="MFS"/>
    <property type="match status" value="1"/>
</dbReference>
<feature type="transmembrane region" description="Helical" evidence="4">
    <location>
        <begin position="272"/>
        <end position="294"/>
    </location>
</feature>
<feature type="transmembrane region" description="Helical" evidence="4">
    <location>
        <begin position="365"/>
        <end position="385"/>
    </location>
</feature>
<dbReference type="Gene3D" id="1.20.1250.20">
    <property type="entry name" value="MFS general substrate transporter like domains"/>
    <property type="match status" value="1"/>
</dbReference>
<evidence type="ECO:0000256" key="1">
    <source>
        <dbReference type="ARBA" id="ARBA00022692"/>
    </source>
</evidence>
<dbReference type="AlphaFoldDB" id="A0A178Y5K8"/>
<feature type="transmembrane region" description="Helical" evidence="4">
    <location>
        <begin position="240"/>
        <end position="260"/>
    </location>
</feature>
<dbReference type="InterPro" id="IPR011701">
    <property type="entry name" value="MFS"/>
</dbReference>
<feature type="transmembrane region" description="Helical" evidence="4">
    <location>
        <begin position="7"/>
        <end position="30"/>
    </location>
</feature>
<feature type="transmembrane region" description="Helical" evidence="4">
    <location>
        <begin position="300"/>
        <end position="319"/>
    </location>
</feature>
<keyword evidence="3 4" id="KW-0472">Membrane</keyword>
<dbReference type="Proteomes" id="UP000094025">
    <property type="component" value="Unassembled WGS sequence"/>
</dbReference>
<dbReference type="OrthoDB" id="7200137at2"/>
<feature type="transmembrane region" description="Helical" evidence="4">
    <location>
        <begin position="340"/>
        <end position="359"/>
    </location>
</feature>
<evidence type="ECO:0000259" key="5">
    <source>
        <dbReference type="PROSITE" id="PS50850"/>
    </source>
</evidence>
<dbReference type="InterPro" id="IPR036259">
    <property type="entry name" value="MFS_trans_sf"/>
</dbReference>
<feature type="transmembrane region" description="Helical" evidence="4">
    <location>
        <begin position="68"/>
        <end position="89"/>
    </location>
</feature>
<evidence type="ECO:0000313" key="6">
    <source>
        <dbReference type="EMBL" id="OAP42624.1"/>
    </source>
</evidence>
<gene>
    <name evidence="6" type="ORF">AU381_15720</name>
</gene>
<evidence type="ECO:0000256" key="3">
    <source>
        <dbReference type="ARBA" id="ARBA00023136"/>
    </source>
</evidence>
<evidence type="ECO:0000313" key="7">
    <source>
        <dbReference type="Proteomes" id="UP000094025"/>
    </source>
</evidence>
<reference evidence="6 7" key="1">
    <citation type="journal article" date="2016" name="Int. J. Syst. Evol. Microbiol.">
        <title>Ensifer glycinis sp. nov., an novel rhizobial species associated with Glycine spp.</title>
        <authorList>
            <person name="Yan H."/>
            <person name="Yan J."/>
            <person name="Sui X.H."/>
            <person name="Wang E.T."/>
            <person name="Chen W.X."/>
            <person name="Zhang X.X."/>
            <person name="Chen W.F."/>
        </authorList>
    </citation>
    <scope>NUCLEOTIDE SEQUENCE [LARGE SCALE GENOMIC DNA]</scope>
    <source>
        <strain evidence="6 7">CCBAU 23380</strain>
    </source>
</reference>
<comment type="caution">
    <text evidence="6">The sequence shown here is derived from an EMBL/GenBank/DDBJ whole genome shotgun (WGS) entry which is preliminary data.</text>
</comment>
<accession>A0A178Y5K8</accession>
<sequence length="422" mass="43903">MPVFRSVIVLSVTQIVAWGAMFMFVSVTAAGMAGDLGLEPSMIYLGPTMMLVAMALCSPPLGPLYARLGARLVLAAGSALAAPGLWLLASSHGPFVYFFAWSVLGVAGAAALTTSAHVYLTEIAGEGARRAIGAQMLAMALAPSVSWPVSVFFEAALGWRGTLVVYGAVMLLVCAPLHFFGLPGRERAGGASRSAADGKPEQPDARRHWRLVALIVAAVALNGFVTWGFQLVVIDLFRSFAVPGYLAVGFGSAIGFVQLSARLFDFLGGNRWDGLATGFVAASIMPLALLALILGGGSEWSIVLFLMLYGLSSGAMSVSRATMPLVFFSQAQYALVMARLGLPLNLAFAAAPPFFSFVLNQAGNGWALSIALLCSLGTLTSVILLKRMRPAAAQAPGMLSASAALPEGSIRRGPAPSDPSTS</sequence>
<keyword evidence="1 4" id="KW-0812">Transmembrane</keyword>
<dbReference type="RefSeq" id="WP_064240461.1">
    <property type="nucleotide sequence ID" value="NZ_LPUX01000050.1"/>
</dbReference>
<dbReference type="Pfam" id="PF07690">
    <property type="entry name" value="MFS_1"/>
    <property type="match status" value="1"/>
</dbReference>
<keyword evidence="2 4" id="KW-1133">Transmembrane helix</keyword>
<organism evidence="6 7">
    <name type="scientific">Sinorhizobium glycinis</name>
    <dbReference type="NCBI Taxonomy" id="1472378"/>
    <lineage>
        <taxon>Bacteria</taxon>
        <taxon>Pseudomonadati</taxon>
        <taxon>Pseudomonadota</taxon>
        <taxon>Alphaproteobacteria</taxon>
        <taxon>Hyphomicrobiales</taxon>
        <taxon>Rhizobiaceae</taxon>
        <taxon>Sinorhizobium/Ensifer group</taxon>
        <taxon>Sinorhizobium</taxon>
    </lineage>
</organism>
<dbReference type="InterPro" id="IPR020846">
    <property type="entry name" value="MFS_dom"/>
</dbReference>
<evidence type="ECO:0000256" key="4">
    <source>
        <dbReference type="SAM" id="Phobius"/>
    </source>
</evidence>
<feature type="transmembrane region" description="Helical" evidence="4">
    <location>
        <begin position="211"/>
        <end position="234"/>
    </location>
</feature>
<protein>
    <submittedName>
        <fullName evidence="6">Transporter</fullName>
    </submittedName>
</protein>
<proteinExistence type="predicted"/>
<keyword evidence="7" id="KW-1185">Reference proteome</keyword>
<dbReference type="GO" id="GO:0022857">
    <property type="term" value="F:transmembrane transporter activity"/>
    <property type="evidence" value="ECO:0007669"/>
    <property type="project" value="InterPro"/>
</dbReference>
<dbReference type="EMBL" id="LPUX01000050">
    <property type="protein sequence ID" value="OAP42624.1"/>
    <property type="molecule type" value="Genomic_DNA"/>
</dbReference>
<dbReference type="STRING" id="1472378.AU381_15720"/>
<evidence type="ECO:0000256" key="2">
    <source>
        <dbReference type="ARBA" id="ARBA00022989"/>
    </source>
</evidence>
<feature type="domain" description="Major facilitator superfamily (MFS) profile" evidence="5">
    <location>
        <begin position="6"/>
        <end position="389"/>
    </location>
</feature>
<feature type="transmembrane region" description="Helical" evidence="4">
    <location>
        <begin position="163"/>
        <end position="182"/>
    </location>
</feature>